<dbReference type="CDD" id="cd16381">
    <property type="entry name" value="YitT_C_like_1"/>
    <property type="match status" value="1"/>
</dbReference>
<sequence>MADLMSSDLFSWVILPILIVLARMVDVTLGTIRIIFVSRGSRLAAPILGFFEVFIWIVAISQIMQNLNNPLCYVAYALGFALGNYLGIMAEEKLAIGYLVLRIFVIKENPEKETLMEKLIEAGFGVTAVEGRGATKEVTLLFSLIRRKDLDEAVSIIEQADSKVFYSIESAKAAHAGIFPEKKTRRTPFISNVDIRRKITGGFRKRK</sequence>
<keyword evidence="4 6" id="KW-1133">Transmembrane helix</keyword>
<dbReference type="Pfam" id="PF10035">
    <property type="entry name" value="DUF2179"/>
    <property type="match status" value="1"/>
</dbReference>
<keyword evidence="5 6" id="KW-0472">Membrane</keyword>
<feature type="transmembrane region" description="Helical" evidence="6">
    <location>
        <begin position="43"/>
        <end position="64"/>
    </location>
</feature>
<comment type="similarity">
    <text evidence="6">Belongs to the UPF0316 family.</text>
</comment>
<dbReference type="RefSeq" id="WP_149677338.1">
    <property type="nucleotide sequence ID" value="NZ_DAONMB010000176.1"/>
</dbReference>
<dbReference type="AlphaFoldDB" id="A0A1M6AJH7"/>
<feature type="domain" description="DUF5698" evidence="8">
    <location>
        <begin position="31"/>
        <end position="88"/>
    </location>
</feature>
<gene>
    <name evidence="9" type="ORF">SAMN05444373_100154</name>
</gene>
<feature type="transmembrane region" description="Helical" evidence="6">
    <location>
        <begin position="70"/>
        <end position="88"/>
    </location>
</feature>
<evidence type="ECO:0000259" key="7">
    <source>
        <dbReference type="Pfam" id="PF10035"/>
    </source>
</evidence>
<accession>A0A1M6AJH7</accession>
<dbReference type="InterPro" id="IPR044035">
    <property type="entry name" value="DUF5698"/>
</dbReference>
<dbReference type="HAMAP" id="MF_01515">
    <property type="entry name" value="UPF0316"/>
    <property type="match status" value="1"/>
</dbReference>
<keyword evidence="3 6" id="KW-0812">Transmembrane</keyword>
<organism evidence="9 10">
    <name type="scientific">Thermoclostridium caenicola</name>
    <dbReference type="NCBI Taxonomy" id="659425"/>
    <lineage>
        <taxon>Bacteria</taxon>
        <taxon>Bacillati</taxon>
        <taxon>Bacillota</taxon>
        <taxon>Clostridia</taxon>
        <taxon>Eubacteriales</taxon>
        <taxon>Oscillospiraceae</taxon>
        <taxon>Thermoclostridium</taxon>
    </lineage>
</organism>
<dbReference type="InterPro" id="IPR019264">
    <property type="entry name" value="DUF2179"/>
</dbReference>
<evidence type="ECO:0000259" key="8">
    <source>
        <dbReference type="Pfam" id="PF18955"/>
    </source>
</evidence>
<protein>
    <recommendedName>
        <fullName evidence="6">UPF0316 protein SAMN05444373_100154</fullName>
    </recommendedName>
</protein>
<name>A0A1M6AJH7_9FIRM</name>
<dbReference type="InterPro" id="IPR022930">
    <property type="entry name" value="UPF0316"/>
</dbReference>
<reference evidence="9 10" key="1">
    <citation type="submission" date="2016-11" db="EMBL/GenBank/DDBJ databases">
        <authorList>
            <person name="Varghese N."/>
            <person name="Submissions S."/>
        </authorList>
    </citation>
    <scope>NUCLEOTIDE SEQUENCE [LARGE SCALE GENOMIC DNA]</scope>
    <source>
        <strain evidence="9 10">DSM 19027</strain>
    </source>
</reference>
<dbReference type="GO" id="GO:0005886">
    <property type="term" value="C:plasma membrane"/>
    <property type="evidence" value="ECO:0007669"/>
    <property type="project" value="UniProtKB-SubCell"/>
</dbReference>
<evidence type="ECO:0000256" key="2">
    <source>
        <dbReference type="ARBA" id="ARBA00022475"/>
    </source>
</evidence>
<evidence type="ECO:0000256" key="4">
    <source>
        <dbReference type="ARBA" id="ARBA00022989"/>
    </source>
</evidence>
<dbReference type="Pfam" id="PF18955">
    <property type="entry name" value="DUF5698"/>
    <property type="match status" value="1"/>
</dbReference>
<dbReference type="Proteomes" id="UP000324781">
    <property type="component" value="Unassembled WGS sequence"/>
</dbReference>
<dbReference type="PANTHER" id="PTHR40060">
    <property type="entry name" value="UPF0316 PROTEIN YEBE"/>
    <property type="match status" value="1"/>
</dbReference>
<proteinExistence type="inferred from homology"/>
<evidence type="ECO:0000256" key="1">
    <source>
        <dbReference type="ARBA" id="ARBA00004651"/>
    </source>
</evidence>
<keyword evidence="2 6" id="KW-1003">Cell membrane</keyword>
<comment type="subcellular location">
    <subcellularLocation>
        <location evidence="1 6">Cell membrane</location>
        <topology evidence="1 6">Multi-pass membrane protein</topology>
    </subcellularLocation>
</comment>
<dbReference type="OrthoDB" id="48231at2"/>
<evidence type="ECO:0000313" key="9">
    <source>
        <dbReference type="EMBL" id="SHI36373.1"/>
    </source>
</evidence>
<evidence type="ECO:0000256" key="6">
    <source>
        <dbReference type="HAMAP-Rule" id="MF_01515"/>
    </source>
</evidence>
<dbReference type="EMBL" id="FQZP01000001">
    <property type="protein sequence ID" value="SHI36373.1"/>
    <property type="molecule type" value="Genomic_DNA"/>
</dbReference>
<dbReference type="PANTHER" id="PTHR40060:SF1">
    <property type="entry name" value="UPF0316 PROTEIN YEBE"/>
    <property type="match status" value="1"/>
</dbReference>
<feature type="domain" description="DUF2179" evidence="7">
    <location>
        <begin position="124"/>
        <end position="173"/>
    </location>
</feature>
<evidence type="ECO:0000256" key="5">
    <source>
        <dbReference type="ARBA" id="ARBA00023136"/>
    </source>
</evidence>
<evidence type="ECO:0000313" key="10">
    <source>
        <dbReference type="Proteomes" id="UP000324781"/>
    </source>
</evidence>
<evidence type="ECO:0000256" key="3">
    <source>
        <dbReference type="ARBA" id="ARBA00022692"/>
    </source>
</evidence>
<keyword evidence="10" id="KW-1185">Reference proteome</keyword>
<feature type="transmembrane region" description="Helical" evidence="6">
    <location>
        <begin position="12"/>
        <end position="36"/>
    </location>
</feature>
<dbReference type="NCBIfam" id="NF003191">
    <property type="entry name" value="PRK04164.1-2"/>
    <property type="match status" value="1"/>
</dbReference>